<evidence type="ECO:0000259" key="3">
    <source>
        <dbReference type="Pfam" id="PF19190"/>
    </source>
</evidence>
<dbReference type="AlphaFoldDB" id="A0A9D2A3I7"/>
<evidence type="ECO:0000259" key="2">
    <source>
        <dbReference type="Pfam" id="PF13004"/>
    </source>
</evidence>
<dbReference type="Pfam" id="PF19190">
    <property type="entry name" value="BACON_2"/>
    <property type="match status" value="1"/>
</dbReference>
<protein>
    <submittedName>
        <fullName evidence="4">BACON domain-containing protein</fullName>
    </submittedName>
</protein>
<evidence type="ECO:0000313" key="4">
    <source>
        <dbReference type="EMBL" id="HIZ01218.1"/>
    </source>
</evidence>
<reference evidence="4" key="2">
    <citation type="submission" date="2021-04" db="EMBL/GenBank/DDBJ databases">
        <authorList>
            <person name="Gilroy R."/>
        </authorList>
    </citation>
    <scope>NUCLEOTIDE SEQUENCE</scope>
    <source>
        <strain evidence="4">ChiHjej12B11-24981</strain>
    </source>
</reference>
<dbReference type="InterPro" id="IPR013783">
    <property type="entry name" value="Ig-like_fold"/>
</dbReference>
<comment type="caution">
    <text evidence="4">The sequence shown here is derived from an EMBL/GenBank/DDBJ whole genome shotgun (WGS) entry which is preliminary data.</text>
</comment>
<organism evidence="4 5">
    <name type="scientific">Candidatus Bacteroides merdipullorum</name>
    <dbReference type="NCBI Taxonomy" id="2838474"/>
    <lineage>
        <taxon>Bacteria</taxon>
        <taxon>Pseudomonadati</taxon>
        <taxon>Bacteroidota</taxon>
        <taxon>Bacteroidia</taxon>
        <taxon>Bacteroidales</taxon>
        <taxon>Bacteroidaceae</taxon>
        <taxon>Bacteroides</taxon>
    </lineage>
</organism>
<feature type="chain" id="PRO_5039268877" evidence="1">
    <location>
        <begin position="24"/>
        <end position="469"/>
    </location>
</feature>
<dbReference type="InterPro" id="IPR024361">
    <property type="entry name" value="BACON"/>
</dbReference>
<feature type="signal peptide" evidence="1">
    <location>
        <begin position="1"/>
        <end position="23"/>
    </location>
</feature>
<feature type="domain" description="BACON" evidence="2">
    <location>
        <begin position="150"/>
        <end position="205"/>
    </location>
</feature>
<sequence length="469" mass="51888">MKKYSLMWLVVLAGIWASCSDNNEEQRTPTPSITLDEESTQLLFDTSGGSLSVSFEASVAWTAEVDQSWCRVSPASGQAGHASVMVTADENDTYDERNAKLTLAAGGVSKTLVIVQKQKDALLVTSNRVDVDSDGGEIAVEIKANVTFEYEVEEAASEWIVPIETKALATTNLRFSVAANENAEKREGRIVVRSGEMEETVTVYQSGYTPTLVLSQNEYTVGSVGEEIVIELSTNLDYEMILPEEADWISEPPTRALSTYTHRIQVAPNDTYDLREAEIHFINREAEIDETVHIVQVQNDAIVVARSSYEVDAEGERLDFTVQSNVEFLVSLSEEWIKQVPVTRALEEVPLSFTVEANPNREPREATITLKADNVEQIITVLQTGYQETNRVSIVYSGEQFTVPLITGEYFMNAYIWWGDGSEREAYREGAVHAYDGIGPHTVVIESAGAEEIALPDLVGVSEIDLSEF</sequence>
<gene>
    <name evidence="4" type="ORF">H9819_03070</name>
</gene>
<dbReference type="CDD" id="cd14948">
    <property type="entry name" value="BACON"/>
    <property type="match status" value="4"/>
</dbReference>
<reference evidence="4" key="1">
    <citation type="journal article" date="2021" name="PeerJ">
        <title>Extensive microbial diversity within the chicken gut microbiome revealed by metagenomics and culture.</title>
        <authorList>
            <person name="Gilroy R."/>
            <person name="Ravi A."/>
            <person name="Getino M."/>
            <person name="Pursley I."/>
            <person name="Horton D.L."/>
            <person name="Alikhan N.F."/>
            <person name="Baker D."/>
            <person name="Gharbi K."/>
            <person name="Hall N."/>
            <person name="Watson M."/>
            <person name="Adriaenssens E.M."/>
            <person name="Foster-Nyarko E."/>
            <person name="Jarju S."/>
            <person name="Secka A."/>
            <person name="Antonio M."/>
            <person name="Oren A."/>
            <person name="Chaudhuri R.R."/>
            <person name="La Ragione R."/>
            <person name="Hildebrand F."/>
            <person name="Pallen M.J."/>
        </authorList>
    </citation>
    <scope>NUCLEOTIDE SEQUENCE</scope>
    <source>
        <strain evidence="4">ChiHjej12B11-24981</strain>
    </source>
</reference>
<dbReference type="PROSITE" id="PS51257">
    <property type="entry name" value="PROKAR_LIPOPROTEIN"/>
    <property type="match status" value="1"/>
</dbReference>
<accession>A0A9D2A3I7</accession>
<name>A0A9D2A3I7_9BACE</name>
<proteinExistence type="predicted"/>
<evidence type="ECO:0000256" key="1">
    <source>
        <dbReference type="SAM" id="SignalP"/>
    </source>
</evidence>
<dbReference type="Proteomes" id="UP000824023">
    <property type="component" value="Unassembled WGS sequence"/>
</dbReference>
<dbReference type="Gene3D" id="2.60.40.10">
    <property type="entry name" value="Immunoglobulins"/>
    <property type="match status" value="4"/>
</dbReference>
<keyword evidence="1" id="KW-0732">Signal</keyword>
<dbReference type="EMBL" id="DXCK01000046">
    <property type="protein sequence ID" value="HIZ01218.1"/>
    <property type="molecule type" value="Genomic_DNA"/>
</dbReference>
<feature type="domain" description="BACON" evidence="2">
    <location>
        <begin position="245"/>
        <end position="283"/>
    </location>
</feature>
<feature type="domain" description="BACON" evidence="3">
    <location>
        <begin position="40"/>
        <end position="118"/>
    </location>
</feature>
<evidence type="ECO:0000313" key="5">
    <source>
        <dbReference type="Proteomes" id="UP000824023"/>
    </source>
</evidence>
<dbReference type="Pfam" id="PF13004">
    <property type="entry name" value="BACON"/>
    <property type="match status" value="3"/>
</dbReference>
<feature type="domain" description="BACON" evidence="2">
    <location>
        <begin position="334"/>
        <end position="383"/>
    </location>
</feature>